<evidence type="ECO:0000256" key="1">
    <source>
        <dbReference type="SAM" id="SignalP"/>
    </source>
</evidence>
<reference evidence="3 4" key="1">
    <citation type="journal article" date="2019" name="Sci. Rep.">
        <title>A high-quality genome of Eragrostis curvula grass provides insights into Poaceae evolution and supports new strategies to enhance forage quality.</title>
        <authorList>
            <person name="Carballo J."/>
            <person name="Santos B.A.C.M."/>
            <person name="Zappacosta D."/>
            <person name="Garbus I."/>
            <person name="Selva J.P."/>
            <person name="Gallo C.A."/>
            <person name="Diaz A."/>
            <person name="Albertini E."/>
            <person name="Caccamo M."/>
            <person name="Echenique V."/>
        </authorList>
    </citation>
    <scope>NUCLEOTIDE SEQUENCE [LARGE SCALE GENOMIC DNA]</scope>
    <source>
        <strain evidence="4">cv. Victoria</strain>
        <tissue evidence="3">Leaf</tissue>
    </source>
</reference>
<evidence type="ECO:0000259" key="2">
    <source>
        <dbReference type="Pfam" id="PF00149"/>
    </source>
</evidence>
<evidence type="ECO:0000313" key="3">
    <source>
        <dbReference type="EMBL" id="TVU34711.1"/>
    </source>
</evidence>
<name>A0A5J9VGU2_9POAL</name>
<dbReference type="PANTHER" id="PTHR32440:SF11">
    <property type="entry name" value="METALLOPHOSPHOESTERASE DOMAIN-CONTAINING PROTEIN"/>
    <property type="match status" value="1"/>
</dbReference>
<dbReference type="Pfam" id="PF00149">
    <property type="entry name" value="Metallophos"/>
    <property type="match status" value="1"/>
</dbReference>
<dbReference type="AlphaFoldDB" id="A0A5J9VGU2"/>
<dbReference type="InterPro" id="IPR029052">
    <property type="entry name" value="Metallo-depent_PP-like"/>
</dbReference>
<gene>
    <name evidence="3" type="ORF">EJB05_16558</name>
</gene>
<dbReference type="OrthoDB" id="783096at2759"/>
<feature type="signal peptide" evidence="1">
    <location>
        <begin position="1"/>
        <end position="22"/>
    </location>
</feature>
<dbReference type="GO" id="GO:0005737">
    <property type="term" value="C:cytoplasm"/>
    <property type="evidence" value="ECO:0007669"/>
    <property type="project" value="TreeGrafter"/>
</dbReference>
<keyword evidence="4" id="KW-1185">Reference proteome</keyword>
<dbReference type="GO" id="GO:0016788">
    <property type="term" value="F:hydrolase activity, acting on ester bonds"/>
    <property type="evidence" value="ECO:0007669"/>
    <property type="project" value="TreeGrafter"/>
</dbReference>
<feature type="chain" id="PRO_5023824710" description="Calcineurin-like phosphoesterase domain-containing protein" evidence="1">
    <location>
        <begin position="23"/>
        <end position="407"/>
    </location>
</feature>
<evidence type="ECO:0000313" key="4">
    <source>
        <dbReference type="Proteomes" id="UP000324897"/>
    </source>
</evidence>
<dbReference type="Gene3D" id="3.60.21.10">
    <property type="match status" value="1"/>
</dbReference>
<proteinExistence type="predicted"/>
<protein>
    <recommendedName>
        <fullName evidence="2">Calcineurin-like phosphoesterase domain-containing protein</fullName>
    </recommendedName>
</protein>
<dbReference type="EMBL" id="RWGY01000009">
    <property type="protein sequence ID" value="TVU34711.1"/>
    <property type="molecule type" value="Genomic_DNA"/>
</dbReference>
<comment type="caution">
    <text evidence="3">The sequence shown here is derived from an EMBL/GenBank/DDBJ whole genome shotgun (WGS) entry which is preliminary data.</text>
</comment>
<dbReference type="SUPFAM" id="SSF56300">
    <property type="entry name" value="Metallo-dependent phosphatases"/>
    <property type="match status" value="1"/>
</dbReference>
<dbReference type="PANTHER" id="PTHR32440">
    <property type="entry name" value="PHOSPHATASE DCR2-RELATED-RELATED"/>
    <property type="match status" value="1"/>
</dbReference>
<keyword evidence="1" id="KW-0732">Signal</keyword>
<organism evidence="3 4">
    <name type="scientific">Eragrostis curvula</name>
    <name type="common">weeping love grass</name>
    <dbReference type="NCBI Taxonomy" id="38414"/>
    <lineage>
        <taxon>Eukaryota</taxon>
        <taxon>Viridiplantae</taxon>
        <taxon>Streptophyta</taxon>
        <taxon>Embryophyta</taxon>
        <taxon>Tracheophyta</taxon>
        <taxon>Spermatophyta</taxon>
        <taxon>Magnoliopsida</taxon>
        <taxon>Liliopsida</taxon>
        <taxon>Poales</taxon>
        <taxon>Poaceae</taxon>
        <taxon>PACMAD clade</taxon>
        <taxon>Chloridoideae</taxon>
        <taxon>Eragrostideae</taxon>
        <taxon>Eragrostidinae</taxon>
        <taxon>Eragrostis</taxon>
    </lineage>
</organism>
<dbReference type="InterPro" id="IPR011230">
    <property type="entry name" value="PAP14/16/28/29"/>
</dbReference>
<dbReference type="Proteomes" id="UP000324897">
    <property type="component" value="Unassembled WGS sequence"/>
</dbReference>
<dbReference type="PIRSF" id="PIRSF030250">
    <property type="entry name" value="Ptase_At2g46880"/>
    <property type="match status" value="1"/>
</dbReference>
<dbReference type="CDD" id="cd07383">
    <property type="entry name" value="MPP_Dcr2"/>
    <property type="match status" value="1"/>
</dbReference>
<dbReference type="Gramene" id="TVU34711">
    <property type="protein sequence ID" value="TVU34711"/>
    <property type="gene ID" value="EJB05_16558"/>
</dbReference>
<feature type="domain" description="Calcineurin-like phosphoesterase" evidence="2">
    <location>
        <begin position="56"/>
        <end position="275"/>
    </location>
</feature>
<dbReference type="InterPro" id="IPR004843">
    <property type="entry name" value="Calcineurin-like_PHP"/>
</dbReference>
<accession>A0A5J9VGU2</accession>
<sequence length="407" mass="44420">MRWWHSLAAAGTLLAALAAALALSAAGLRPPAEHHGQSSSADARRPPLRFASRGTFKVAIFADLHYGENAWTDWGPAQDAGSDRVMAAVLDAEKPDFVVYLGDLVTANNLPIPNASMYSNRAISPTRGRGIPWATVFGNHDDMPFEWPPEWFSPAGVPPLHCPPASTSASGEDQGCSFRGTPRIDLMTAEISKNRLSYSSNGPRDLWPGVSNYVLQVLSKSQDDPALLLYFLDSGGGSYPEVISSAQVSWFQRQSQFFNPNGRIPELIFWHIPSTSYVKVAPKAKSEIRKPCIGSINKEDVAPQVAEWGMMDALAKRPSVKVAAAGILLAVDILQLKAIFVGHNHGLDWCCPYEKLWLCFARHTGYGGYGSWAKGARIIEISEQPFSIVSWIRMENGTKHSDVTLSS</sequence>